<organism evidence="2 3">
    <name type="scientific">Desulfoluna butyratoxydans</name>
    <dbReference type="NCBI Taxonomy" id="231438"/>
    <lineage>
        <taxon>Bacteria</taxon>
        <taxon>Pseudomonadati</taxon>
        <taxon>Thermodesulfobacteriota</taxon>
        <taxon>Desulfobacteria</taxon>
        <taxon>Desulfobacterales</taxon>
        <taxon>Desulfolunaceae</taxon>
        <taxon>Desulfoluna</taxon>
    </lineage>
</organism>
<feature type="chain" id="PRO_5020689519" evidence="1">
    <location>
        <begin position="26"/>
        <end position="568"/>
    </location>
</feature>
<dbReference type="EMBL" id="CAADHO010000010">
    <property type="protein sequence ID" value="VFQ46625.1"/>
    <property type="molecule type" value="Genomic_DNA"/>
</dbReference>
<evidence type="ECO:0000313" key="3">
    <source>
        <dbReference type="Proteomes" id="UP000507962"/>
    </source>
</evidence>
<feature type="signal peptide" evidence="1">
    <location>
        <begin position="1"/>
        <end position="25"/>
    </location>
</feature>
<evidence type="ECO:0000256" key="1">
    <source>
        <dbReference type="SAM" id="SignalP"/>
    </source>
</evidence>
<sequence length="568" mass="65581">MMTKGRPRLAATILLVLLWSCPAGADFMEEFKTRGRSISLLHAVPRHPLPANTGITALSRKDMALVNTLAATPEEGPFLPVDDIETMVKRIDGLTEEFEASKDGERLQRLRFDIAYEYFLLYLHYQKIKYGFSETKRLPDESIPVTDAELRQYLMLSRHYLSPFLEKKESDKAITSHRVADDVTFRVRGNPESYLNVHFLAMMIEEERMAGGWIEPDSPEPINLTCDAKTWHWLETLWKRYHRKSRERVYVPSAGQLFSLYELYLRYHFLGRSLRYDQKLDPLTHTRTRTLLSRLCELGKTAGIRGGTPYERYVEEASKDSGNTRFLVSLYLARRGFAVLRNGTLPASKAELFTLYQQYYDRAAQQVRYNITFRKTIYNELILLGVETGNLRLMEDILYQYGLMGMRIPGPDDGDRFIGDSARFTMAYLVANILEKKRLSGLTDNSARYADMEGTLVESLTSSANSYWRYASVFHRCLAEYYAGAHEDRSEARAIYHSRKAFLTLCKKLSLNGQGGDVDAFRGMPESQQFLKLFLYYQKKYPTSPDASTPREYRADRIIETTLQQNRS</sequence>
<dbReference type="RefSeq" id="WP_180144755.1">
    <property type="nucleotide sequence ID" value="NZ_CAADHO010000010.1"/>
</dbReference>
<evidence type="ECO:0000313" key="2">
    <source>
        <dbReference type="EMBL" id="VFQ46625.1"/>
    </source>
</evidence>
<name>A0A4U8YQP8_9BACT</name>
<reference evidence="2 3" key="1">
    <citation type="submission" date="2019-03" db="EMBL/GenBank/DDBJ databases">
        <authorList>
            <person name="Nijsse B."/>
        </authorList>
    </citation>
    <scope>NUCLEOTIDE SEQUENCE [LARGE SCALE GENOMIC DNA]</scope>
    <source>
        <strain evidence="2">Desulfoluna butyratoxydans MSL71</strain>
    </source>
</reference>
<dbReference type="Proteomes" id="UP000507962">
    <property type="component" value="Unassembled WGS sequence"/>
</dbReference>
<keyword evidence="3" id="KW-1185">Reference proteome</keyword>
<protein>
    <submittedName>
        <fullName evidence="2">Uncharacterized protein</fullName>
    </submittedName>
</protein>
<proteinExistence type="predicted"/>
<keyword evidence="1" id="KW-0732">Signal</keyword>
<dbReference type="AlphaFoldDB" id="A0A4U8YQP8"/>
<accession>A0A4U8YQP8</accession>
<gene>
    <name evidence="2" type="ORF">MSL71_42950</name>
</gene>